<comment type="caution">
    <text evidence="2">The sequence shown here is derived from an EMBL/GenBank/DDBJ whole genome shotgun (WGS) entry which is preliminary data.</text>
</comment>
<name>A0ABR2KLE2_9EUKA</name>
<sequence length="239" mass="27082">MKKLFQKISGEKGFKEFNDFVGSLNTIKNSEVLMIDSLYRAYSSNLQNYANSEPSGISECLNAVFECGTKIRNIQKEVFEKLSNLSNDVGELQKQENEISKWRSVCKQAQEQSEKSFTAYKKAEENNKRAKITQKPAEISKTEATLAAAKRKYDDDLNSAKDQKQSLEEKEKPYRGKFLESYVTPISAALNLRAEEAENLSAASGDILTAVEKLHEVETTGSIEKLREELEEFNKIQIE</sequence>
<keyword evidence="3" id="KW-1185">Reference proteome</keyword>
<organism evidence="2 3">
    <name type="scientific">Tritrichomonas musculus</name>
    <dbReference type="NCBI Taxonomy" id="1915356"/>
    <lineage>
        <taxon>Eukaryota</taxon>
        <taxon>Metamonada</taxon>
        <taxon>Parabasalia</taxon>
        <taxon>Tritrichomonadida</taxon>
        <taxon>Tritrichomonadidae</taxon>
        <taxon>Tritrichomonas</taxon>
    </lineage>
</organism>
<dbReference type="EMBL" id="JAPFFF010000004">
    <property type="protein sequence ID" value="KAK8891954.1"/>
    <property type="molecule type" value="Genomic_DNA"/>
</dbReference>
<evidence type="ECO:0000313" key="3">
    <source>
        <dbReference type="Proteomes" id="UP001470230"/>
    </source>
</evidence>
<gene>
    <name evidence="2" type="ORF">M9Y10_029176</name>
</gene>
<accession>A0ABR2KLE2</accession>
<evidence type="ECO:0000256" key="1">
    <source>
        <dbReference type="SAM" id="Coils"/>
    </source>
</evidence>
<proteinExistence type="predicted"/>
<evidence type="ECO:0008006" key="4">
    <source>
        <dbReference type="Google" id="ProtNLM"/>
    </source>
</evidence>
<feature type="coiled-coil region" evidence="1">
    <location>
        <begin position="92"/>
        <end position="126"/>
    </location>
</feature>
<evidence type="ECO:0000313" key="2">
    <source>
        <dbReference type="EMBL" id="KAK8891954.1"/>
    </source>
</evidence>
<reference evidence="2 3" key="1">
    <citation type="submission" date="2024-04" db="EMBL/GenBank/DDBJ databases">
        <title>Tritrichomonas musculus Genome.</title>
        <authorList>
            <person name="Alves-Ferreira E."/>
            <person name="Grigg M."/>
            <person name="Lorenzi H."/>
            <person name="Galac M."/>
        </authorList>
    </citation>
    <scope>NUCLEOTIDE SEQUENCE [LARGE SCALE GENOMIC DNA]</scope>
    <source>
        <strain evidence="2 3">EAF2021</strain>
    </source>
</reference>
<dbReference type="Proteomes" id="UP001470230">
    <property type="component" value="Unassembled WGS sequence"/>
</dbReference>
<protein>
    <recommendedName>
        <fullName evidence="4">BAR domain-containing protein</fullName>
    </recommendedName>
</protein>
<keyword evidence="1" id="KW-0175">Coiled coil</keyword>